<accession>A0A7Z7HRF2</accession>
<organism evidence="1 2">
    <name type="scientific">Sterolibacterium denitrificans</name>
    <dbReference type="NCBI Taxonomy" id="157592"/>
    <lineage>
        <taxon>Bacteria</taxon>
        <taxon>Pseudomonadati</taxon>
        <taxon>Pseudomonadota</taxon>
        <taxon>Betaproteobacteria</taxon>
        <taxon>Nitrosomonadales</taxon>
        <taxon>Sterolibacteriaceae</taxon>
        <taxon>Sterolibacterium</taxon>
    </lineage>
</organism>
<proteinExistence type="predicted"/>
<dbReference type="Proteomes" id="UP000242886">
    <property type="component" value="Chromosome SDENCHOL"/>
</dbReference>
<keyword evidence="2" id="KW-1185">Reference proteome</keyword>
<dbReference type="SUPFAM" id="SSF54637">
    <property type="entry name" value="Thioesterase/thiol ester dehydrase-isomerase"/>
    <property type="match status" value="1"/>
</dbReference>
<reference evidence="1" key="1">
    <citation type="submission" date="2017-03" db="EMBL/GenBank/DDBJ databases">
        <authorList>
            <consortium name="AG Boll"/>
        </authorList>
    </citation>
    <scope>NUCLEOTIDE SEQUENCE [LARGE SCALE GENOMIC DNA]</scope>
    <source>
        <strain evidence="1">Chol</strain>
    </source>
</reference>
<sequence>MSSFLAPYNRLRGIPFGRRLFSLGVGWRAPYFASIRPYVAEYRSGYAEVRIADRRAVRNHIGTVHAIALCNLAELCAGLVVDSLMPAQLRWIPQGMTVKYLRKASGTLTGKCHLDPSAVREGSVILPVQVFNAAGELVFEAAIDFYVSQRK</sequence>
<protein>
    <recommendedName>
        <fullName evidence="3">DUF4442 domain-containing protein</fullName>
    </recommendedName>
</protein>
<gene>
    <name evidence="1" type="ORF">SDENCHOL_20365</name>
</gene>
<evidence type="ECO:0000313" key="1">
    <source>
        <dbReference type="EMBL" id="SMB27338.1"/>
    </source>
</evidence>
<dbReference type="Gene3D" id="3.10.129.10">
    <property type="entry name" value="Hotdog Thioesterase"/>
    <property type="match status" value="1"/>
</dbReference>
<dbReference type="CDD" id="cd03443">
    <property type="entry name" value="PaaI_thioesterase"/>
    <property type="match status" value="1"/>
</dbReference>
<dbReference type="RefSeq" id="WP_154716876.1">
    <property type="nucleotide sequence ID" value="NZ_LT837803.1"/>
</dbReference>
<name>A0A7Z7HRF2_9PROT</name>
<dbReference type="EMBL" id="LT837803">
    <property type="protein sequence ID" value="SMB27338.1"/>
    <property type="molecule type" value="Genomic_DNA"/>
</dbReference>
<evidence type="ECO:0008006" key="3">
    <source>
        <dbReference type="Google" id="ProtNLM"/>
    </source>
</evidence>
<dbReference type="AlphaFoldDB" id="A0A7Z7HRF2"/>
<evidence type="ECO:0000313" key="2">
    <source>
        <dbReference type="Proteomes" id="UP000242886"/>
    </source>
</evidence>
<dbReference type="InterPro" id="IPR029069">
    <property type="entry name" value="HotDog_dom_sf"/>
</dbReference>
<dbReference type="InterPro" id="IPR027961">
    <property type="entry name" value="DUF4442"/>
</dbReference>
<dbReference type="Pfam" id="PF14539">
    <property type="entry name" value="DUF4442"/>
    <property type="match status" value="1"/>
</dbReference>